<dbReference type="GO" id="GO:0006508">
    <property type="term" value="P:proteolysis"/>
    <property type="evidence" value="ECO:0007669"/>
    <property type="project" value="UniProtKB-KW"/>
</dbReference>
<keyword evidence="6" id="KW-1185">Reference proteome</keyword>
<keyword evidence="2" id="KW-0064">Aspartyl protease</keyword>
<dbReference type="SUPFAM" id="SSF50630">
    <property type="entry name" value="Acid proteases"/>
    <property type="match status" value="1"/>
</dbReference>
<dbReference type="InterPro" id="IPR021109">
    <property type="entry name" value="Peptidase_aspartic_dom_sf"/>
</dbReference>
<evidence type="ECO:0000256" key="3">
    <source>
        <dbReference type="ARBA" id="ARBA00022801"/>
    </source>
</evidence>
<evidence type="ECO:0000313" key="6">
    <source>
        <dbReference type="Proteomes" id="UP000587655"/>
    </source>
</evidence>
<evidence type="ECO:0000256" key="2">
    <source>
        <dbReference type="ARBA" id="ARBA00022750"/>
    </source>
</evidence>
<dbReference type="InterPro" id="IPR001995">
    <property type="entry name" value="Peptidase_A2_cat"/>
</dbReference>
<dbReference type="InterPro" id="IPR036157">
    <property type="entry name" value="dUTPase-like_sf"/>
</dbReference>
<dbReference type="InterPro" id="IPR029054">
    <property type="entry name" value="dUTPase-like"/>
</dbReference>
<dbReference type="PANTHER" id="PTHR19422:SF123">
    <property type="entry name" value="RT1 CLASS I, LOCUS CE15"/>
    <property type="match status" value="1"/>
</dbReference>
<dbReference type="AlphaFoldDB" id="A0A7K7UN05"/>
<proteinExistence type="predicted"/>
<dbReference type="PANTHER" id="PTHR19422">
    <property type="entry name" value="GAG RETROVIRAL POLYPROTEIN"/>
    <property type="match status" value="1"/>
</dbReference>
<evidence type="ECO:0000313" key="5">
    <source>
        <dbReference type="EMBL" id="NXA30417.1"/>
    </source>
</evidence>
<feature type="non-terminal residue" evidence="5">
    <location>
        <position position="1"/>
    </location>
</feature>
<keyword evidence="3" id="KW-0378">Hydrolase</keyword>
<dbReference type="SUPFAM" id="SSF51283">
    <property type="entry name" value="dUTPase-like"/>
    <property type="match status" value="1"/>
</dbReference>
<keyword evidence="1" id="KW-0645">Protease</keyword>
<sequence length="157" mass="16674">RGSLGFDPVVDTTLTDSTIHKIPSDAVGPLIHPDSSVGGLLVGQSSTGVKGLIVLPRVIDADYTGRVYIMAYPVSPPLFVPKGSRIAQIIAIDNLFCDLPESTVYRRDQGFRSTGPAVCFTTTMSHRPMVTVVMPQGNSSKCIVPMLDTGADVTIIS</sequence>
<feature type="domain" description="Peptidase A2" evidence="4">
    <location>
        <begin position="143"/>
        <end position="157"/>
    </location>
</feature>
<gene>
    <name evidence="5" type="primary">Ervk9_3</name>
    <name evidence="5" type="ORF">IBISTR_R08601</name>
</gene>
<protein>
    <submittedName>
        <fullName evidence="5">POK9 protein</fullName>
    </submittedName>
</protein>
<feature type="non-terminal residue" evidence="5">
    <location>
        <position position="157"/>
    </location>
</feature>
<dbReference type="Gene3D" id="2.70.40.10">
    <property type="match status" value="1"/>
</dbReference>
<name>A0A7K7UN05_9CHAR</name>
<dbReference type="PROSITE" id="PS50175">
    <property type="entry name" value="ASP_PROT_RETROV"/>
    <property type="match status" value="1"/>
</dbReference>
<dbReference type="Proteomes" id="UP000587655">
    <property type="component" value="Unassembled WGS sequence"/>
</dbReference>
<dbReference type="EMBL" id="VZSZ01012181">
    <property type="protein sequence ID" value="NXA30417.1"/>
    <property type="molecule type" value="Genomic_DNA"/>
</dbReference>
<organism evidence="5 6">
    <name type="scientific">Ibidorhyncha struthersii</name>
    <dbReference type="NCBI Taxonomy" id="425643"/>
    <lineage>
        <taxon>Eukaryota</taxon>
        <taxon>Metazoa</taxon>
        <taxon>Chordata</taxon>
        <taxon>Craniata</taxon>
        <taxon>Vertebrata</taxon>
        <taxon>Euteleostomi</taxon>
        <taxon>Archelosauria</taxon>
        <taxon>Archosauria</taxon>
        <taxon>Dinosauria</taxon>
        <taxon>Saurischia</taxon>
        <taxon>Theropoda</taxon>
        <taxon>Coelurosauria</taxon>
        <taxon>Aves</taxon>
        <taxon>Neognathae</taxon>
        <taxon>Neoaves</taxon>
        <taxon>Charadriiformes</taxon>
        <taxon>Charadriidae</taxon>
        <taxon>Ibidorhyncha</taxon>
    </lineage>
</organism>
<dbReference type="Gene3D" id="2.40.70.10">
    <property type="entry name" value="Acid Proteases"/>
    <property type="match status" value="1"/>
</dbReference>
<dbReference type="GO" id="GO:0004190">
    <property type="term" value="F:aspartic-type endopeptidase activity"/>
    <property type="evidence" value="ECO:0007669"/>
    <property type="project" value="UniProtKB-KW"/>
</dbReference>
<dbReference type="Pfam" id="PF00692">
    <property type="entry name" value="dUTPase"/>
    <property type="match status" value="1"/>
</dbReference>
<evidence type="ECO:0000256" key="1">
    <source>
        <dbReference type="ARBA" id="ARBA00022670"/>
    </source>
</evidence>
<dbReference type="InterPro" id="IPR051592">
    <property type="entry name" value="HERV-K_Pro_peptidase_A2"/>
</dbReference>
<evidence type="ECO:0000259" key="4">
    <source>
        <dbReference type="PROSITE" id="PS50175"/>
    </source>
</evidence>
<comment type="caution">
    <text evidence="5">The sequence shown here is derived from an EMBL/GenBank/DDBJ whole genome shotgun (WGS) entry which is preliminary data.</text>
</comment>
<reference evidence="5 6" key="1">
    <citation type="submission" date="2019-09" db="EMBL/GenBank/DDBJ databases">
        <title>Bird 10,000 Genomes (B10K) Project - Family phase.</title>
        <authorList>
            <person name="Zhang G."/>
        </authorList>
    </citation>
    <scope>NUCLEOTIDE SEQUENCE [LARGE SCALE GENOMIC DNA]</scope>
    <source>
        <strain evidence="5">B10K-DU-030-25</strain>
    </source>
</reference>
<accession>A0A7K7UN05</accession>